<dbReference type="PANTHER" id="PTHR45947:SF13">
    <property type="entry name" value="TRANSFERASE"/>
    <property type="match status" value="1"/>
</dbReference>
<evidence type="ECO:0000313" key="3">
    <source>
        <dbReference type="Proteomes" id="UP000594759"/>
    </source>
</evidence>
<dbReference type="EMBL" id="CP064939">
    <property type="protein sequence ID" value="QPH40895.1"/>
    <property type="molecule type" value="Genomic_DNA"/>
</dbReference>
<organism evidence="2 3">
    <name type="scientific">Pedobacter endophyticus</name>
    <dbReference type="NCBI Taxonomy" id="2789740"/>
    <lineage>
        <taxon>Bacteria</taxon>
        <taxon>Pseudomonadati</taxon>
        <taxon>Bacteroidota</taxon>
        <taxon>Sphingobacteriia</taxon>
        <taxon>Sphingobacteriales</taxon>
        <taxon>Sphingobacteriaceae</taxon>
        <taxon>Pedobacter</taxon>
    </lineage>
</organism>
<dbReference type="CDD" id="cd03801">
    <property type="entry name" value="GT4_PimA-like"/>
    <property type="match status" value="1"/>
</dbReference>
<dbReference type="AlphaFoldDB" id="A0A7S9Q0E3"/>
<dbReference type="Proteomes" id="UP000594759">
    <property type="component" value="Chromosome"/>
</dbReference>
<name>A0A7S9Q0E3_9SPHI</name>
<dbReference type="SUPFAM" id="SSF53756">
    <property type="entry name" value="UDP-Glycosyltransferase/glycogen phosphorylase"/>
    <property type="match status" value="1"/>
</dbReference>
<dbReference type="Gene3D" id="3.40.50.2000">
    <property type="entry name" value="Glycogen Phosphorylase B"/>
    <property type="match status" value="2"/>
</dbReference>
<evidence type="ECO:0000313" key="2">
    <source>
        <dbReference type="EMBL" id="QPH40895.1"/>
    </source>
</evidence>
<dbReference type="GO" id="GO:0016757">
    <property type="term" value="F:glycosyltransferase activity"/>
    <property type="evidence" value="ECO:0007669"/>
    <property type="project" value="InterPro"/>
</dbReference>
<reference evidence="2 3" key="1">
    <citation type="submission" date="2020-11" db="EMBL/GenBank/DDBJ databases">
        <title>Pedobacter endophytica, an endophytic bacteria isolated form Carex pumila.</title>
        <authorList>
            <person name="Peng Y."/>
            <person name="Jiang L."/>
            <person name="Lee J."/>
        </authorList>
    </citation>
    <scope>NUCLEOTIDE SEQUENCE [LARGE SCALE GENOMIC DNA]</scope>
    <source>
        <strain evidence="2 3">JBR3-12</strain>
    </source>
</reference>
<dbReference type="KEGG" id="pex:IZT61_06415"/>
<evidence type="ECO:0000259" key="1">
    <source>
        <dbReference type="Pfam" id="PF00534"/>
    </source>
</evidence>
<dbReference type="InterPro" id="IPR001296">
    <property type="entry name" value="Glyco_trans_1"/>
</dbReference>
<sequence>MVDIKNLNIGILHNSYLKQGGEDAVARNEYQLLVAHHLKVHFLNFKNPEGTLNQFFTFINFFFNLYSFIKCYSWLRRNKIKVLHVHNWFFTASPSILWAAKLLKVTVFVTLHNYRMICPSATLTHNGKPFLNSMSNSFSWQAIKMGVYRNSSLLTFNLVFSNWLHHKLGTWQLAKKYITLTDHTKTVFENSYLKALTTKFVTKPNFTPAPKSTNQPRADDHFLFVGRLSVDKGVEVLLSAFQCSEHKLTIIGEGPLQQMVAQFARTHKNITYLGFQSKEVVEQELNKCTALLFPSIWYETFGLVMIEAFATSTPVIAGNYSSASLIVQHGYNGLHYENGNAMKLKQTLDNWMAFDTAKRNRYRQNAYQTYLQKYTAKQNFDQLMDIYQSGLADD</sequence>
<keyword evidence="3" id="KW-1185">Reference proteome</keyword>
<accession>A0A7S9Q0E3</accession>
<dbReference type="PANTHER" id="PTHR45947">
    <property type="entry name" value="SULFOQUINOVOSYL TRANSFERASE SQD2"/>
    <property type="match status" value="1"/>
</dbReference>
<dbReference type="RefSeq" id="WP_196100349.1">
    <property type="nucleotide sequence ID" value="NZ_CP064939.1"/>
</dbReference>
<feature type="domain" description="Glycosyl transferase family 1" evidence="1">
    <location>
        <begin position="211"/>
        <end position="368"/>
    </location>
</feature>
<gene>
    <name evidence="2" type="ORF">IZT61_06415</name>
</gene>
<keyword evidence="2" id="KW-0808">Transferase</keyword>
<dbReference type="InterPro" id="IPR050194">
    <property type="entry name" value="Glycosyltransferase_grp1"/>
</dbReference>
<dbReference type="Pfam" id="PF00534">
    <property type="entry name" value="Glycos_transf_1"/>
    <property type="match status" value="1"/>
</dbReference>
<protein>
    <submittedName>
        <fullName evidence="2">Glycosyltransferase family 4 protein</fullName>
    </submittedName>
</protein>
<proteinExistence type="predicted"/>